<evidence type="ECO:0000313" key="1">
    <source>
        <dbReference type="EMBL" id="KAI9153311.1"/>
    </source>
</evidence>
<gene>
    <name evidence="1" type="ORF">LWI28_009352</name>
</gene>
<comment type="caution">
    <text evidence="1">The sequence shown here is derived from an EMBL/GenBank/DDBJ whole genome shotgun (WGS) entry which is preliminary data.</text>
</comment>
<protein>
    <submittedName>
        <fullName evidence="1">Uncharacterized protein</fullName>
    </submittedName>
</protein>
<keyword evidence="2" id="KW-1185">Reference proteome</keyword>
<name>A0AAD5I5L1_ACENE</name>
<accession>A0AAD5I5L1</accession>
<organism evidence="1 2">
    <name type="scientific">Acer negundo</name>
    <name type="common">Box elder</name>
    <dbReference type="NCBI Taxonomy" id="4023"/>
    <lineage>
        <taxon>Eukaryota</taxon>
        <taxon>Viridiplantae</taxon>
        <taxon>Streptophyta</taxon>
        <taxon>Embryophyta</taxon>
        <taxon>Tracheophyta</taxon>
        <taxon>Spermatophyta</taxon>
        <taxon>Magnoliopsida</taxon>
        <taxon>eudicotyledons</taxon>
        <taxon>Gunneridae</taxon>
        <taxon>Pentapetalae</taxon>
        <taxon>rosids</taxon>
        <taxon>malvids</taxon>
        <taxon>Sapindales</taxon>
        <taxon>Sapindaceae</taxon>
        <taxon>Hippocastanoideae</taxon>
        <taxon>Acereae</taxon>
        <taxon>Acer</taxon>
    </lineage>
</organism>
<dbReference type="EMBL" id="JAJSOW010000108">
    <property type="protein sequence ID" value="KAI9153311.1"/>
    <property type="molecule type" value="Genomic_DNA"/>
</dbReference>
<sequence>MDDLMEGLKEHGWFRGFDIGDELPMRFSMEEWVKLAKEVKATVYISVMRLWKDVNSALNLLQTHCNVKDFHELMHLLTLITERC</sequence>
<reference evidence="1" key="2">
    <citation type="submission" date="2023-02" db="EMBL/GenBank/DDBJ databases">
        <authorList>
            <person name="Swenson N.G."/>
            <person name="Wegrzyn J.L."/>
            <person name="Mcevoy S.L."/>
        </authorList>
    </citation>
    <scope>NUCLEOTIDE SEQUENCE</scope>
    <source>
        <strain evidence="1">91603</strain>
        <tissue evidence="1">Leaf</tissue>
    </source>
</reference>
<dbReference type="Proteomes" id="UP001064489">
    <property type="component" value="Chromosome 11"/>
</dbReference>
<reference evidence="1" key="1">
    <citation type="journal article" date="2022" name="Plant J.">
        <title>Strategies of tolerance reflected in two North American maple genomes.</title>
        <authorList>
            <person name="McEvoy S.L."/>
            <person name="Sezen U.U."/>
            <person name="Trouern-Trend A."/>
            <person name="McMahon S.M."/>
            <person name="Schaberg P.G."/>
            <person name="Yang J."/>
            <person name="Wegrzyn J.L."/>
            <person name="Swenson N.G."/>
        </authorList>
    </citation>
    <scope>NUCLEOTIDE SEQUENCE</scope>
    <source>
        <strain evidence="1">91603</strain>
    </source>
</reference>
<proteinExistence type="predicted"/>
<dbReference type="AlphaFoldDB" id="A0AAD5I5L1"/>
<evidence type="ECO:0000313" key="2">
    <source>
        <dbReference type="Proteomes" id="UP001064489"/>
    </source>
</evidence>